<keyword evidence="3" id="KW-1185">Reference proteome</keyword>
<gene>
    <name evidence="2" type="ORF">PVAND_001380</name>
</gene>
<evidence type="ECO:0000256" key="1">
    <source>
        <dbReference type="SAM" id="MobiDB-lite"/>
    </source>
</evidence>
<sequence>MIKNVEISEVFDKLHVNENDSAIEVTDTIDSSSSCNSNSGNESPQSPLPTSKVVVCEKPERSSPHNDIDDWNSLVQFENFIKLEMENLETATAAAKNNQQKINTTTTTVPTTAVKSNILKLEKHVSDNASLLFLLIYIIQLNYAERSVSFSSLLARN</sequence>
<organism evidence="2 3">
    <name type="scientific">Polypedilum vanderplanki</name>
    <name type="common">Sleeping chironomid midge</name>
    <dbReference type="NCBI Taxonomy" id="319348"/>
    <lineage>
        <taxon>Eukaryota</taxon>
        <taxon>Metazoa</taxon>
        <taxon>Ecdysozoa</taxon>
        <taxon>Arthropoda</taxon>
        <taxon>Hexapoda</taxon>
        <taxon>Insecta</taxon>
        <taxon>Pterygota</taxon>
        <taxon>Neoptera</taxon>
        <taxon>Endopterygota</taxon>
        <taxon>Diptera</taxon>
        <taxon>Nematocera</taxon>
        <taxon>Chironomoidea</taxon>
        <taxon>Chironomidae</taxon>
        <taxon>Chironominae</taxon>
        <taxon>Polypedilum</taxon>
        <taxon>Polypedilum</taxon>
    </lineage>
</organism>
<dbReference type="AlphaFoldDB" id="A0A9J6BN78"/>
<comment type="caution">
    <text evidence="2">The sequence shown here is derived from an EMBL/GenBank/DDBJ whole genome shotgun (WGS) entry which is preliminary data.</text>
</comment>
<name>A0A9J6BN78_POLVA</name>
<evidence type="ECO:0000313" key="3">
    <source>
        <dbReference type="Proteomes" id="UP001107558"/>
    </source>
</evidence>
<dbReference type="Proteomes" id="UP001107558">
    <property type="component" value="Chromosome 3"/>
</dbReference>
<feature type="compositionally biased region" description="Low complexity" evidence="1">
    <location>
        <begin position="31"/>
        <end position="43"/>
    </location>
</feature>
<evidence type="ECO:0000313" key="2">
    <source>
        <dbReference type="EMBL" id="KAG5671168.1"/>
    </source>
</evidence>
<feature type="region of interest" description="Disordered" evidence="1">
    <location>
        <begin position="29"/>
        <end position="51"/>
    </location>
</feature>
<reference evidence="2" key="1">
    <citation type="submission" date="2021-03" db="EMBL/GenBank/DDBJ databases">
        <title>Chromosome level genome of the anhydrobiotic midge Polypedilum vanderplanki.</title>
        <authorList>
            <person name="Yoshida Y."/>
            <person name="Kikawada T."/>
            <person name="Gusev O."/>
        </authorList>
    </citation>
    <scope>NUCLEOTIDE SEQUENCE</scope>
    <source>
        <strain evidence="2">NIAS01</strain>
        <tissue evidence="2">Whole body or cell culture</tissue>
    </source>
</reference>
<dbReference type="EMBL" id="JADBJN010000003">
    <property type="protein sequence ID" value="KAG5671168.1"/>
    <property type="molecule type" value="Genomic_DNA"/>
</dbReference>
<proteinExistence type="predicted"/>
<protein>
    <submittedName>
        <fullName evidence="2">Uncharacterized protein</fullName>
    </submittedName>
</protein>
<accession>A0A9J6BN78</accession>